<name>A0ABV0RZU5_9TELE</name>
<evidence type="ECO:0000313" key="1">
    <source>
        <dbReference type="EMBL" id="MEQ2213814.1"/>
    </source>
</evidence>
<organism evidence="1 2">
    <name type="scientific">Xenoophorus captivus</name>
    <dbReference type="NCBI Taxonomy" id="1517983"/>
    <lineage>
        <taxon>Eukaryota</taxon>
        <taxon>Metazoa</taxon>
        <taxon>Chordata</taxon>
        <taxon>Craniata</taxon>
        <taxon>Vertebrata</taxon>
        <taxon>Euteleostomi</taxon>
        <taxon>Actinopterygii</taxon>
        <taxon>Neopterygii</taxon>
        <taxon>Teleostei</taxon>
        <taxon>Neoteleostei</taxon>
        <taxon>Acanthomorphata</taxon>
        <taxon>Ovalentaria</taxon>
        <taxon>Atherinomorphae</taxon>
        <taxon>Cyprinodontiformes</taxon>
        <taxon>Goodeidae</taxon>
        <taxon>Xenoophorus</taxon>
    </lineage>
</organism>
<feature type="non-terminal residue" evidence="1">
    <location>
        <position position="1"/>
    </location>
</feature>
<proteinExistence type="predicted"/>
<sequence length="96" mass="10642">LLHRGVTSVTNLEGWVGHPLDPIGTLFGTLMETGWGSDDGATLDFSGQQRVMPDGLYAQEKVCRNEEQLLAKLQEVDLDEMLVKIFRKQATLLLEG</sequence>
<accession>A0ABV0RZU5</accession>
<gene>
    <name evidence="1" type="ORF">XENOCAPTIV_021381</name>
</gene>
<dbReference type="PANTHER" id="PTHR22619">
    <property type="entry name" value="ZINC FINGER SWIM DOMAIN CONTAINING PROTEIN 4, 5, 6"/>
    <property type="match status" value="1"/>
</dbReference>
<protein>
    <submittedName>
        <fullName evidence="1">Uncharacterized protein</fullName>
    </submittedName>
</protein>
<dbReference type="EMBL" id="JAHRIN010063487">
    <property type="protein sequence ID" value="MEQ2213814.1"/>
    <property type="molecule type" value="Genomic_DNA"/>
</dbReference>
<dbReference type="PANTHER" id="PTHR22619:SF3">
    <property type="entry name" value="ZINC FINGER SWIM DOMAIN-CONTAINING PROTEIN 6"/>
    <property type="match status" value="1"/>
</dbReference>
<keyword evidence="2" id="KW-1185">Reference proteome</keyword>
<dbReference type="Proteomes" id="UP001434883">
    <property type="component" value="Unassembled WGS sequence"/>
</dbReference>
<comment type="caution">
    <text evidence="1">The sequence shown here is derived from an EMBL/GenBank/DDBJ whole genome shotgun (WGS) entry which is preliminary data.</text>
</comment>
<reference evidence="1 2" key="1">
    <citation type="submission" date="2021-06" db="EMBL/GenBank/DDBJ databases">
        <authorList>
            <person name="Palmer J.M."/>
        </authorList>
    </citation>
    <scope>NUCLEOTIDE SEQUENCE [LARGE SCALE GENOMIC DNA]</scope>
    <source>
        <strain evidence="1 2">XC_2019</strain>
        <tissue evidence="1">Muscle</tissue>
    </source>
</reference>
<evidence type="ECO:0000313" key="2">
    <source>
        <dbReference type="Proteomes" id="UP001434883"/>
    </source>
</evidence>